<dbReference type="Pfam" id="PF13639">
    <property type="entry name" value="zf-RING_2"/>
    <property type="match status" value="1"/>
</dbReference>
<gene>
    <name evidence="6" type="ORF">pdam_00023791</name>
</gene>
<dbReference type="InterPro" id="IPR001841">
    <property type="entry name" value="Znf_RING"/>
</dbReference>
<dbReference type="Pfam" id="PF00612">
    <property type="entry name" value="IQ"/>
    <property type="match status" value="1"/>
</dbReference>
<dbReference type="OrthoDB" id="5986046at2759"/>
<reference evidence="6 7" key="1">
    <citation type="journal article" date="2018" name="Sci. Rep.">
        <title>Comparative analysis of the Pocillopora damicornis genome highlights role of immune system in coral evolution.</title>
        <authorList>
            <person name="Cunning R."/>
            <person name="Bay R.A."/>
            <person name="Gillette P."/>
            <person name="Baker A.C."/>
            <person name="Traylor-Knowles N."/>
        </authorList>
    </citation>
    <scope>NUCLEOTIDE SEQUENCE [LARGE SCALE GENOMIC DNA]</scope>
    <source>
        <strain evidence="6">RSMAS</strain>
        <tissue evidence="6">Whole animal</tissue>
    </source>
</reference>
<dbReference type="InterPro" id="IPR013083">
    <property type="entry name" value="Znf_RING/FYVE/PHD"/>
</dbReference>
<dbReference type="SMART" id="SM00184">
    <property type="entry name" value="RING"/>
    <property type="match status" value="1"/>
</dbReference>
<feature type="region of interest" description="Disordered" evidence="4">
    <location>
        <begin position="1"/>
        <end position="22"/>
    </location>
</feature>
<comment type="caution">
    <text evidence="6">The sequence shown here is derived from an EMBL/GenBank/DDBJ whole genome shotgun (WGS) entry which is preliminary data.</text>
</comment>
<dbReference type="SMART" id="SM00015">
    <property type="entry name" value="IQ"/>
    <property type="match status" value="1"/>
</dbReference>
<evidence type="ECO:0000313" key="6">
    <source>
        <dbReference type="EMBL" id="RMX36749.1"/>
    </source>
</evidence>
<dbReference type="CDD" id="cd16677">
    <property type="entry name" value="RING-H2_RNF32_rpt1"/>
    <property type="match status" value="1"/>
</dbReference>
<organism evidence="6 7">
    <name type="scientific">Pocillopora damicornis</name>
    <name type="common">Cauliflower coral</name>
    <name type="synonym">Millepora damicornis</name>
    <dbReference type="NCBI Taxonomy" id="46731"/>
    <lineage>
        <taxon>Eukaryota</taxon>
        <taxon>Metazoa</taxon>
        <taxon>Cnidaria</taxon>
        <taxon>Anthozoa</taxon>
        <taxon>Hexacorallia</taxon>
        <taxon>Scleractinia</taxon>
        <taxon>Astrocoeniina</taxon>
        <taxon>Pocilloporidae</taxon>
        <taxon>Pocillopora</taxon>
    </lineage>
</organism>
<feature type="region of interest" description="Disordered" evidence="4">
    <location>
        <begin position="37"/>
        <end position="82"/>
    </location>
</feature>
<accession>A0A3M6T617</accession>
<dbReference type="SUPFAM" id="SSF57850">
    <property type="entry name" value="RING/U-box"/>
    <property type="match status" value="1"/>
</dbReference>
<dbReference type="InterPro" id="IPR042862">
    <property type="entry name" value="RNF32"/>
</dbReference>
<keyword evidence="1 3" id="KW-0479">Metal-binding</keyword>
<evidence type="ECO:0000259" key="5">
    <source>
        <dbReference type="PROSITE" id="PS50089"/>
    </source>
</evidence>
<feature type="compositionally biased region" description="Low complexity" evidence="4">
    <location>
        <begin position="10"/>
        <end position="20"/>
    </location>
</feature>
<evidence type="ECO:0000313" key="7">
    <source>
        <dbReference type="Proteomes" id="UP000275408"/>
    </source>
</evidence>
<keyword evidence="1 3" id="KW-0863">Zinc-finger</keyword>
<name>A0A3M6T617_POCDA</name>
<dbReference type="EMBL" id="RCHS01004221">
    <property type="protein sequence ID" value="RMX36749.1"/>
    <property type="molecule type" value="Genomic_DNA"/>
</dbReference>
<evidence type="ECO:0000256" key="2">
    <source>
        <dbReference type="ARBA" id="ARBA00022833"/>
    </source>
</evidence>
<dbReference type="Proteomes" id="UP000275408">
    <property type="component" value="Unassembled WGS sequence"/>
</dbReference>
<dbReference type="PROSITE" id="PS50096">
    <property type="entry name" value="IQ"/>
    <property type="match status" value="1"/>
</dbReference>
<dbReference type="PROSITE" id="PS50089">
    <property type="entry name" value="ZF_RING_2"/>
    <property type="match status" value="1"/>
</dbReference>
<protein>
    <recommendedName>
        <fullName evidence="5">RING-type domain-containing protein</fullName>
    </recommendedName>
</protein>
<dbReference type="CDD" id="cd23767">
    <property type="entry name" value="IQCD"/>
    <property type="match status" value="1"/>
</dbReference>
<feature type="compositionally biased region" description="Basic and acidic residues" evidence="4">
    <location>
        <begin position="64"/>
        <end position="79"/>
    </location>
</feature>
<keyword evidence="7" id="KW-1185">Reference proteome</keyword>
<dbReference type="PANTHER" id="PTHR14991">
    <property type="entry name" value="RING FINGER PROTEIN 32"/>
    <property type="match status" value="1"/>
</dbReference>
<dbReference type="AlphaFoldDB" id="A0A3M6T617"/>
<feature type="domain" description="RING-type" evidence="5">
    <location>
        <begin position="124"/>
        <end position="166"/>
    </location>
</feature>
<dbReference type="STRING" id="46731.A0A3M6T617"/>
<evidence type="ECO:0000256" key="4">
    <source>
        <dbReference type="SAM" id="MobiDB-lite"/>
    </source>
</evidence>
<sequence length="244" mass="28194">MANTRPQKLSTNKSGSNSSSMALAAVALQDHMTRSLSLQDPFKKKKINHSLPTASKKRTTKAVVNRDAKDDQDKKEYVLDPKPPPLTLAQKLGLVEAPGLLLTDKEWKEVKKKSNERQDSSQPCVICKEDFGLQQQVLLSCSHVFHRTCLEAFEKFSGRKSCPMCRKEQYQRRIIHEGAKEYREKCATKIQSAWRGYIVRQWYKRLRQTVPPKDPKLRKKFYENKTVNLIEEAFVKETMLEDSH</sequence>
<dbReference type="PANTHER" id="PTHR14991:SF0">
    <property type="entry name" value="RING FINGER PROTEIN 32"/>
    <property type="match status" value="1"/>
</dbReference>
<evidence type="ECO:0000256" key="3">
    <source>
        <dbReference type="PROSITE-ProRule" id="PRU00175"/>
    </source>
</evidence>
<evidence type="ECO:0000256" key="1">
    <source>
        <dbReference type="ARBA" id="ARBA00022771"/>
    </source>
</evidence>
<proteinExistence type="predicted"/>
<dbReference type="InterPro" id="IPR000048">
    <property type="entry name" value="IQ_motif_EF-hand-BS"/>
</dbReference>
<dbReference type="GO" id="GO:0008270">
    <property type="term" value="F:zinc ion binding"/>
    <property type="evidence" value="ECO:0007669"/>
    <property type="project" value="UniProtKB-KW"/>
</dbReference>
<keyword evidence="2" id="KW-0862">Zinc</keyword>
<dbReference type="Gene3D" id="3.30.40.10">
    <property type="entry name" value="Zinc/RING finger domain, C3HC4 (zinc finger)"/>
    <property type="match status" value="1"/>
</dbReference>
<dbReference type="Gene3D" id="1.20.5.190">
    <property type="match status" value="1"/>
</dbReference>